<protein>
    <submittedName>
        <fullName evidence="2">DUF2063 domain-containing protein</fullName>
    </submittedName>
</protein>
<evidence type="ECO:0000313" key="3">
    <source>
        <dbReference type="Proteomes" id="UP000288587"/>
    </source>
</evidence>
<name>A0A437LS45_9BURK</name>
<keyword evidence="3" id="KW-1185">Reference proteome</keyword>
<dbReference type="EMBL" id="SACM01000001">
    <property type="protein sequence ID" value="RVT88033.1"/>
    <property type="molecule type" value="Genomic_DNA"/>
</dbReference>
<dbReference type="OrthoDB" id="4146344at2"/>
<proteinExistence type="predicted"/>
<reference evidence="2 3" key="1">
    <citation type="submission" date="2019-01" db="EMBL/GenBank/DDBJ databases">
        <authorList>
            <person name="Chen W.-M."/>
        </authorList>
    </citation>
    <scope>NUCLEOTIDE SEQUENCE [LARGE SCALE GENOMIC DNA]</scope>
    <source>
        <strain evidence="2 3">CCP-18</strain>
    </source>
</reference>
<comment type="caution">
    <text evidence="2">The sequence shown here is derived from an EMBL/GenBank/DDBJ whole genome shotgun (WGS) entry which is preliminary data.</text>
</comment>
<sequence>MSQQAALLHAIWGPRPVGDSPGLRALPGVPVAEGLRVYRENAKALAVRALGAAYPRVLAWLGSEDFAGLAWNFARTHPPTCGDAAAWGEPLAEHLAAMPGLPALGADLARLDWALHRLGTLQDPEPADAGLWQVLQAEPPEHVRLQLSPGLAYWHLPTLEDDSSWLQAQEGGAALAGLPSPHVVVWRAGWQPCWTTTSADGAAWLAAVLSGASLADALETVLAQHPRFDLGAWLAEAWQRQWLLGARSL</sequence>
<dbReference type="Proteomes" id="UP000288587">
    <property type="component" value="Unassembled WGS sequence"/>
</dbReference>
<dbReference type="Pfam" id="PF09836">
    <property type="entry name" value="DUF2063"/>
    <property type="match status" value="1"/>
</dbReference>
<organism evidence="2 3">
    <name type="scientific">Inhella crocodyli</name>
    <dbReference type="NCBI Taxonomy" id="2499851"/>
    <lineage>
        <taxon>Bacteria</taxon>
        <taxon>Pseudomonadati</taxon>
        <taxon>Pseudomonadota</taxon>
        <taxon>Betaproteobacteria</taxon>
        <taxon>Burkholderiales</taxon>
        <taxon>Sphaerotilaceae</taxon>
        <taxon>Inhella</taxon>
    </lineage>
</organism>
<dbReference type="InterPro" id="IPR018640">
    <property type="entry name" value="DUF2063"/>
</dbReference>
<dbReference type="AlphaFoldDB" id="A0A437LS45"/>
<evidence type="ECO:0000313" key="2">
    <source>
        <dbReference type="EMBL" id="RVT88033.1"/>
    </source>
</evidence>
<gene>
    <name evidence="2" type="ORF">EOD73_03225</name>
</gene>
<dbReference type="RefSeq" id="WP_127680797.1">
    <property type="nucleotide sequence ID" value="NZ_SACM01000001.1"/>
</dbReference>
<accession>A0A437LS45</accession>
<evidence type="ECO:0000259" key="1">
    <source>
        <dbReference type="Pfam" id="PF09836"/>
    </source>
</evidence>
<feature type="domain" description="Putative DNA-binding" evidence="1">
    <location>
        <begin position="3"/>
        <end position="95"/>
    </location>
</feature>